<evidence type="ECO:0000313" key="2">
    <source>
        <dbReference type="EMBL" id="QKW54204.1"/>
    </source>
</evidence>
<gene>
    <name evidence="2" type="ORF">HUT08_03370</name>
</gene>
<reference evidence="2 3" key="1">
    <citation type="submission" date="2020-06" db="EMBL/GenBank/DDBJ databases">
        <title>Genome mining for natural products.</title>
        <authorList>
            <person name="Zhang B."/>
            <person name="Shi J."/>
            <person name="Ge H."/>
        </authorList>
    </citation>
    <scope>NUCLEOTIDE SEQUENCE [LARGE SCALE GENOMIC DNA]</scope>
    <source>
        <strain evidence="2 3">NA00687</strain>
    </source>
</reference>
<dbReference type="Gene3D" id="3.90.226.10">
    <property type="entry name" value="2-enoyl-CoA Hydratase, Chain A, domain 1"/>
    <property type="match status" value="1"/>
</dbReference>
<dbReference type="PANTHER" id="PTHR43459">
    <property type="entry name" value="ENOYL-COA HYDRATASE"/>
    <property type="match status" value="1"/>
</dbReference>
<evidence type="ECO:0000256" key="1">
    <source>
        <dbReference type="RuleBase" id="RU003707"/>
    </source>
</evidence>
<evidence type="ECO:0000313" key="3">
    <source>
        <dbReference type="Proteomes" id="UP000509303"/>
    </source>
</evidence>
<accession>A0A7G8KKL3</accession>
<dbReference type="PANTHER" id="PTHR43459:SF1">
    <property type="entry name" value="EG:BACN32G11.4 PROTEIN"/>
    <property type="match status" value="1"/>
</dbReference>
<dbReference type="InterPro" id="IPR029045">
    <property type="entry name" value="ClpP/crotonase-like_dom_sf"/>
</dbReference>
<keyword evidence="3" id="KW-1185">Reference proteome</keyword>
<accession>A0A7H8NI47</accession>
<proteinExistence type="inferred from homology"/>
<dbReference type="GO" id="GO:0016853">
    <property type="term" value="F:isomerase activity"/>
    <property type="evidence" value="ECO:0007669"/>
    <property type="project" value="UniProtKB-KW"/>
</dbReference>
<organism evidence="2 3">
    <name type="scientific">Streptomyces buecherae</name>
    <dbReference type="NCBI Taxonomy" id="2763006"/>
    <lineage>
        <taxon>Bacteria</taxon>
        <taxon>Bacillati</taxon>
        <taxon>Actinomycetota</taxon>
        <taxon>Actinomycetes</taxon>
        <taxon>Kitasatosporales</taxon>
        <taxon>Streptomycetaceae</taxon>
        <taxon>Streptomyces</taxon>
    </lineage>
</organism>
<dbReference type="InterPro" id="IPR001753">
    <property type="entry name" value="Enoyl-CoA_hydra/iso"/>
</dbReference>
<dbReference type="Pfam" id="PF00378">
    <property type="entry name" value="ECH_1"/>
    <property type="match status" value="1"/>
</dbReference>
<dbReference type="GeneID" id="95464957"/>
<dbReference type="EMBL" id="CP054929">
    <property type="protein sequence ID" value="QKW54204.1"/>
    <property type="molecule type" value="Genomic_DNA"/>
</dbReference>
<dbReference type="Proteomes" id="UP000509303">
    <property type="component" value="Chromosome"/>
</dbReference>
<dbReference type="NCBIfam" id="NF005496">
    <property type="entry name" value="PRK07110.1"/>
    <property type="match status" value="1"/>
</dbReference>
<dbReference type="CDD" id="cd06558">
    <property type="entry name" value="crotonase-like"/>
    <property type="match status" value="1"/>
</dbReference>
<dbReference type="PROSITE" id="PS00166">
    <property type="entry name" value="ENOYL_COA_HYDRATASE"/>
    <property type="match status" value="1"/>
</dbReference>
<comment type="similarity">
    <text evidence="1">Belongs to the enoyl-CoA hydratase/isomerase family.</text>
</comment>
<dbReference type="RefSeq" id="WP_176165846.1">
    <property type="nucleotide sequence ID" value="NZ_CP060404.1"/>
</dbReference>
<dbReference type="SUPFAM" id="SSF52096">
    <property type="entry name" value="ClpP/crotonase"/>
    <property type="match status" value="1"/>
</dbReference>
<keyword evidence="2" id="KW-0413">Isomerase</keyword>
<dbReference type="AlphaFoldDB" id="A0A7G8KKL3"/>
<dbReference type="InterPro" id="IPR018376">
    <property type="entry name" value="Enoyl-CoA_hyd/isom_CS"/>
</dbReference>
<dbReference type="Gene3D" id="6.20.390.20">
    <property type="match status" value="1"/>
</dbReference>
<name>A0A7G8KKL3_9ACTN</name>
<sequence length="253" mass="27674">MTDVVTVTEPRPGVAQITMADQENKNTFTGDLLAGLGRAFTRVQADERYKAVILTGYGSFFCSGGTREVLLDIHAGESTFQAKDEGTPNAYSLPLECPIPVISAMQGHAIGGGLSMGLFADFVILSRESIYTANFMKYGFTPGFGSTRVFPAKLGLALAQEFLLTGRTFRGAELAERGVPYPVRPRKDVLAAALELAESLAEKPRRSLVLLKEHLVRELREQLPAVIEQELAMHEVTFHQPEVKELLLSRYGA</sequence>
<protein>
    <submittedName>
        <fullName evidence="2">Enoyl-CoA hydratase/isomerase family protein</fullName>
    </submittedName>
</protein>